<keyword evidence="4" id="KW-1185">Reference proteome</keyword>
<keyword evidence="1 3" id="KW-0378">Hydrolase</keyword>
<dbReference type="EMBL" id="PDOF01000002">
    <property type="protein sequence ID" value="PYZ96463.1"/>
    <property type="molecule type" value="Genomic_DNA"/>
</dbReference>
<name>A0A2W0H3Q4_9BACI</name>
<evidence type="ECO:0000256" key="1">
    <source>
        <dbReference type="ARBA" id="ARBA00022801"/>
    </source>
</evidence>
<comment type="caution">
    <text evidence="3">The sequence shown here is derived from an EMBL/GenBank/DDBJ whole genome shotgun (WGS) entry which is preliminary data.</text>
</comment>
<dbReference type="GO" id="GO:0016787">
    <property type="term" value="F:hydrolase activity"/>
    <property type="evidence" value="ECO:0007669"/>
    <property type="project" value="UniProtKB-KW"/>
</dbReference>
<proteinExistence type="predicted"/>
<dbReference type="RefSeq" id="WP_110520178.1">
    <property type="nucleotide sequence ID" value="NZ_PDOF01000002.1"/>
</dbReference>
<gene>
    <name evidence="3" type="ORF">CR205_12135</name>
</gene>
<feature type="domain" description="AB hydrolase-1" evidence="2">
    <location>
        <begin position="41"/>
        <end position="265"/>
    </location>
</feature>
<reference evidence="3 4" key="1">
    <citation type="submission" date="2017-10" db="EMBL/GenBank/DDBJ databases">
        <title>Bacillus sp. nov., a halophilic bacterium isolated from a Yangshapao Lake.</title>
        <authorList>
            <person name="Wang H."/>
        </authorList>
    </citation>
    <scope>NUCLEOTIDE SEQUENCE [LARGE SCALE GENOMIC DNA]</scope>
    <source>
        <strain evidence="3 4">YSP-3</strain>
    </source>
</reference>
<evidence type="ECO:0000313" key="3">
    <source>
        <dbReference type="EMBL" id="PYZ96463.1"/>
    </source>
</evidence>
<dbReference type="InterPro" id="IPR050266">
    <property type="entry name" value="AB_hydrolase_sf"/>
</dbReference>
<dbReference type="PANTHER" id="PTHR43798:SF31">
    <property type="entry name" value="AB HYDROLASE SUPERFAMILY PROTEIN YCLE"/>
    <property type="match status" value="1"/>
</dbReference>
<dbReference type="Gene3D" id="6.10.140.700">
    <property type="match status" value="1"/>
</dbReference>
<dbReference type="OrthoDB" id="9796770at2"/>
<dbReference type="PANTHER" id="PTHR43798">
    <property type="entry name" value="MONOACYLGLYCEROL LIPASE"/>
    <property type="match status" value="1"/>
</dbReference>
<dbReference type="InterPro" id="IPR029058">
    <property type="entry name" value="AB_hydrolase_fold"/>
</dbReference>
<dbReference type="Gene3D" id="3.40.50.1820">
    <property type="entry name" value="alpha/beta hydrolase"/>
    <property type="match status" value="1"/>
</dbReference>
<dbReference type="Proteomes" id="UP000248066">
    <property type="component" value="Unassembled WGS sequence"/>
</dbReference>
<evidence type="ECO:0000259" key="2">
    <source>
        <dbReference type="Pfam" id="PF00561"/>
    </source>
</evidence>
<sequence length="279" mass="31295">MWKTEMIRTERGTFEAFKAGQGKPVCVTHLYSSFNERGNYFADTLTESFEVYLINLKGAGNSEPVTADGDMSMAEGVKDMEAVRRALGLREWAFAGHSTGGMLGLVYGTMFPESLTKILAGGAAASNRYMEHESSMYSTKSPLNQKLRACLAVLQSADASPEERSAAGREWTEMSLYAPEKYDAYFSRPSSGKVVKERLDYYSFHELPGFDIREGLKQVHVPALIYCGRHDTQCPHPFSEEIADLLQEAELVTFEKSNHSPFLEEKDKFSEMIRLFGEQ</sequence>
<dbReference type="AlphaFoldDB" id="A0A2W0H3Q4"/>
<dbReference type="GO" id="GO:0016020">
    <property type="term" value="C:membrane"/>
    <property type="evidence" value="ECO:0007669"/>
    <property type="project" value="TreeGrafter"/>
</dbReference>
<evidence type="ECO:0000313" key="4">
    <source>
        <dbReference type="Proteomes" id="UP000248066"/>
    </source>
</evidence>
<protein>
    <submittedName>
        <fullName evidence="3">Alpha/beta hydrolase</fullName>
    </submittedName>
</protein>
<dbReference type="SUPFAM" id="SSF53474">
    <property type="entry name" value="alpha/beta-Hydrolases"/>
    <property type="match status" value="1"/>
</dbReference>
<dbReference type="InterPro" id="IPR000073">
    <property type="entry name" value="AB_hydrolase_1"/>
</dbReference>
<accession>A0A2W0H3Q4</accession>
<dbReference type="Pfam" id="PF00561">
    <property type="entry name" value="Abhydrolase_1"/>
    <property type="match status" value="1"/>
</dbReference>
<organism evidence="3 4">
    <name type="scientific">Alteribacter lacisalsi</name>
    <dbReference type="NCBI Taxonomy" id="2045244"/>
    <lineage>
        <taxon>Bacteria</taxon>
        <taxon>Bacillati</taxon>
        <taxon>Bacillota</taxon>
        <taxon>Bacilli</taxon>
        <taxon>Bacillales</taxon>
        <taxon>Bacillaceae</taxon>
        <taxon>Alteribacter</taxon>
    </lineage>
</organism>